<dbReference type="InterPro" id="IPR041470">
    <property type="entry name" value="GCP_N"/>
</dbReference>
<dbReference type="EMBL" id="JABCRI010000011">
    <property type="protein sequence ID" value="KAF8398042.1"/>
    <property type="molecule type" value="Genomic_DNA"/>
</dbReference>
<keyword evidence="3 4" id="KW-0206">Cytoskeleton</keyword>
<accession>A0A835DER1</accession>
<dbReference type="GO" id="GO:0007020">
    <property type="term" value="P:microtubule nucleation"/>
    <property type="evidence" value="ECO:0007669"/>
    <property type="project" value="InterPro"/>
</dbReference>
<dbReference type="GO" id="GO:0000278">
    <property type="term" value="P:mitotic cell cycle"/>
    <property type="evidence" value="ECO:0007669"/>
    <property type="project" value="TreeGrafter"/>
</dbReference>
<dbReference type="GO" id="GO:0000922">
    <property type="term" value="C:spindle pole"/>
    <property type="evidence" value="ECO:0007669"/>
    <property type="project" value="InterPro"/>
</dbReference>
<dbReference type="GO" id="GO:0043015">
    <property type="term" value="F:gamma-tubulin binding"/>
    <property type="evidence" value="ECO:0007669"/>
    <property type="project" value="InterPro"/>
</dbReference>
<keyword evidence="2 4" id="KW-0493">Microtubule</keyword>
<dbReference type="GO" id="GO:0031122">
    <property type="term" value="P:cytoplasmic microtubule organization"/>
    <property type="evidence" value="ECO:0007669"/>
    <property type="project" value="TreeGrafter"/>
</dbReference>
<evidence type="ECO:0000259" key="5">
    <source>
        <dbReference type="Pfam" id="PF17681"/>
    </source>
</evidence>
<dbReference type="GO" id="GO:0005874">
    <property type="term" value="C:microtubule"/>
    <property type="evidence" value="ECO:0007669"/>
    <property type="project" value="UniProtKB-KW"/>
</dbReference>
<comment type="similarity">
    <text evidence="4">Belongs to the TUBGCP family.</text>
</comment>
<dbReference type="Proteomes" id="UP000655225">
    <property type="component" value="Unassembled WGS sequence"/>
</dbReference>
<comment type="subcellular location">
    <subcellularLocation>
        <location evidence="4">Cytoplasm</location>
        <location evidence="4">Cytoskeleton</location>
        <location evidence="4">Microtubule organizing center</location>
    </subcellularLocation>
</comment>
<proteinExistence type="inferred from homology"/>
<dbReference type="Pfam" id="PF17681">
    <property type="entry name" value="GCP_N_terminal"/>
    <property type="match status" value="1"/>
</dbReference>
<evidence type="ECO:0000313" key="6">
    <source>
        <dbReference type="EMBL" id="KAF8398042.1"/>
    </source>
</evidence>
<dbReference type="AlphaFoldDB" id="A0A835DER1"/>
<keyword evidence="7" id="KW-1185">Reference proteome</keyword>
<keyword evidence="1 4" id="KW-0963">Cytoplasm</keyword>
<protein>
    <recommendedName>
        <fullName evidence="4">Gamma-tubulin complex component</fullName>
    </recommendedName>
</protein>
<dbReference type="PANTHER" id="PTHR19302">
    <property type="entry name" value="GAMMA TUBULIN COMPLEX PROTEIN"/>
    <property type="match status" value="1"/>
</dbReference>
<dbReference type="OrthoDB" id="775571at2759"/>
<evidence type="ECO:0000256" key="4">
    <source>
        <dbReference type="RuleBase" id="RU363050"/>
    </source>
</evidence>
<feature type="domain" description="Gamma tubulin complex component protein N-terminal" evidence="5">
    <location>
        <begin position="65"/>
        <end position="407"/>
    </location>
</feature>
<dbReference type="InterPro" id="IPR007259">
    <property type="entry name" value="GCP"/>
</dbReference>
<evidence type="ECO:0000256" key="3">
    <source>
        <dbReference type="ARBA" id="ARBA00023212"/>
    </source>
</evidence>
<organism evidence="6 7">
    <name type="scientific">Tetracentron sinense</name>
    <name type="common">Spur-leaf</name>
    <dbReference type="NCBI Taxonomy" id="13715"/>
    <lineage>
        <taxon>Eukaryota</taxon>
        <taxon>Viridiplantae</taxon>
        <taxon>Streptophyta</taxon>
        <taxon>Embryophyta</taxon>
        <taxon>Tracheophyta</taxon>
        <taxon>Spermatophyta</taxon>
        <taxon>Magnoliopsida</taxon>
        <taxon>Trochodendrales</taxon>
        <taxon>Trochodendraceae</taxon>
        <taxon>Tetracentron</taxon>
    </lineage>
</organism>
<gene>
    <name evidence="6" type="ORF">HHK36_016968</name>
</gene>
<dbReference type="GO" id="GO:0051321">
    <property type="term" value="P:meiotic cell cycle"/>
    <property type="evidence" value="ECO:0007669"/>
    <property type="project" value="TreeGrafter"/>
</dbReference>
<name>A0A835DER1_TETSI</name>
<comment type="function">
    <text evidence="4">Component of the gamma-tubulin ring complex (gTuRC) which mediates microtubule nucleation.</text>
</comment>
<dbReference type="OMA" id="SECEGGH"/>
<sequence length="518" mass="58231">MAVDLNFASLFQNLNSEDHWLPSKPWESIASESGVSQSEISISNSSLKPIYDPSTISEANMVRLVINALQGVQSSLDIIEKLSASFCSDPADRTSHRIPSLWHWSSSTNALGKILRSIGHSGSVVFLARKFVDYFLCTNLNVDEDSRENERETKQVDSECEGGHRGREAIKHPSYSLVNQAFSVAVQKLLEGYICALDTLFASVEVRRSSKNVDDVSSLIPSEVGCLTRSLNSEITLLEVYLHTKELRTNMEALGNICSLQNIALNSSISSLENLTAKATLEFQNFPRGGNLLTYLYAQLRDADPVHHALLKFLFLRSYAPYCDFIRSWIYQARTSDPYKEFIVDYVDDRPSYSYGKAGFYNDFPLVTIKERDGVSLPCFLKEFCLPLFRAGQQLQVLIKLLEMCNYVSARDATYEDILPFWSGESSDHSSYLSPLTFNKINIQGLVLKRNSIYKRMQEKLITFVTGFGIRYRQVVRYDAVPIFVDNCRGSLKIPVPVTSDGSLIFSSSTVDKGDTNL</sequence>
<dbReference type="GO" id="GO:0000930">
    <property type="term" value="C:gamma-tubulin complex"/>
    <property type="evidence" value="ECO:0007669"/>
    <property type="project" value="TreeGrafter"/>
</dbReference>
<dbReference type="GO" id="GO:0051225">
    <property type="term" value="P:spindle assembly"/>
    <property type="evidence" value="ECO:0007669"/>
    <property type="project" value="TreeGrafter"/>
</dbReference>
<evidence type="ECO:0000256" key="2">
    <source>
        <dbReference type="ARBA" id="ARBA00022701"/>
    </source>
</evidence>
<comment type="caution">
    <text evidence="6">The sequence shown here is derived from an EMBL/GenBank/DDBJ whole genome shotgun (WGS) entry which is preliminary data.</text>
</comment>
<evidence type="ECO:0000256" key="1">
    <source>
        <dbReference type="ARBA" id="ARBA00022490"/>
    </source>
</evidence>
<dbReference type="PANTHER" id="PTHR19302:SF70">
    <property type="entry name" value="GAMMA-TUBULIN COMPLEX COMPONENT 6"/>
    <property type="match status" value="1"/>
</dbReference>
<reference evidence="6 7" key="1">
    <citation type="submission" date="2020-04" db="EMBL/GenBank/DDBJ databases">
        <title>Plant Genome Project.</title>
        <authorList>
            <person name="Zhang R.-G."/>
        </authorList>
    </citation>
    <scope>NUCLEOTIDE SEQUENCE [LARGE SCALE GENOMIC DNA]</scope>
    <source>
        <strain evidence="6">YNK0</strain>
        <tissue evidence="6">Leaf</tissue>
    </source>
</reference>
<evidence type="ECO:0000313" key="7">
    <source>
        <dbReference type="Proteomes" id="UP000655225"/>
    </source>
</evidence>
<dbReference type="GO" id="GO:0051011">
    <property type="term" value="F:microtubule minus-end binding"/>
    <property type="evidence" value="ECO:0007669"/>
    <property type="project" value="TreeGrafter"/>
</dbReference>